<evidence type="ECO:0000256" key="2">
    <source>
        <dbReference type="SAM" id="SignalP"/>
    </source>
</evidence>
<protein>
    <submittedName>
        <fullName evidence="4">DNRLRE domain-containing protein</fullName>
    </submittedName>
</protein>
<evidence type="ECO:0000313" key="4">
    <source>
        <dbReference type="EMBL" id="MFC4606631.1"/>
    </source>
</evidence>
<feature type="chain" id="PRO_5045731298" evidence="2">
    <location>
        <begin position="35"/>
        <end position="3064"/>
    </location>
</feature>
<dbReference type="Pfam" id="PF05593">
    <property type="entry name" value="RHS_repeat"/>
    <property type="match status" value="1"/>
</dbReference>
<keyword evidence="2" id="KW-0732">Signal</keyword>
<dbReference type="PANTHER" id="PTHR32305:SF15">
    <property type="entry name" value="PROTEIN RHSA-RELATED"/>
    <property type="match status" value="1"/>
</dbReference>
<gene>
    <name evidence="4" type="ORF">ACFO9E_02140</name>
</gene>
<evidence type="ECO:0000259" key="3">
    <source>
        <dbReference type="SMART" id="SM00306"/>
    </source>
</evidence>
<dbReference type="RefSeq" id="WP_381191237.1">
    <property type="nucleotide sequence ID" value="NZ_JBHSFE010000003.1"/>
</dbReference>
<organism evidence="4 5">
    <name type="scientific">Streptomyces maoxianensis</name>
    <dbReference type="NCBI Taxonomy" id="1459942"/>
    <lineage>
        <taxon>Bacteria</taxon>
        <taxon>Bacillati</taxon>
        <taxon>Actinomycetota</taxon>
        <taxon>Actinomycetes</taxon>
        <taxon>Kitasatosporales</taxon>
        <taxon>Streptomycetaceae</taxon>
        <taxon>Streptomyces</taxon>
    </lineage>
</organism>
<dbReference type="Gene3D" id="2.180.10.10">
    <property type="entry name" value="RHS repeat-associated core"/>
    <property type="match status" value="3"/>
</dbReference>
<feature type="region of interest" description="Disordered" evidence="1">
    <location>
        <begin position="2759"/>
        <end position="2779"/>
    </location>
</feature>
<dbReference type="Proteomes" id="UP001595993">
    <property type="component" value="Unassembled WGS sequence"/>
</dbReference>
<feature type="signal peptide" evidence="2">
    <location>
        <begin position="1"/>
        <end position="34"/>
    </location>
</feature>
<dbReference type="NCBIfam" id="NF033679">
    <property type="entry name" value="DNRLRE_dom"/>
    <property type="match status" value="2"/>
</dbReference>
<dbReference type="InterPro" id="IPR027472">
    <property type="entry name" value="Pput2613-NH3ase"/>
</dbReference>
<dbReference type="EMBL" id="JBHSFE010000003">
    <property type="protein sequence ID" value="MFC4606631.1"/>
    <property type="molecule type" value="Genomic_DNA"/>
</dbReference>
<dbReference type="InterPro" id="IPR022385">
    <property type="entry name" value="Rhs_assc_core"/>
</dbReference>
<accession>A0ABV9G1E0</accession>
<dbReference type="Gene3D" id="2.60.40.10">
    <property type="entry name" value="Immunoglobulins"/>
    <property type="match status" value="1"/>
</dbReference>
<dbReference type="InterPro" id="IPR003587">
    <property type="entry name" value="Hint_dom_N"/>
</dbReference>
<dbReference type="NCBIfam" id="TIGR01643">
    <property type="entry name" value="YD_repeat_2x"/>
    <property type="match status" value="1"/>
</dbReference>
<keyword evidence="5" id="KW-1185">Reference proteome</keyword>
<dbReference type="InterPro" id="IPR006530">
    <property type="entry name" value="YD"/>
</dbReference>
<reference evidence="5" key="1">
    <citation type="journal article" date="2019" name="Int. J. Syst. Evol. Microbiol.">
        <title>The Global Catalogue of Microorganisms (GCM) 10K type strain sequencing project: providing services to taxonomists for standard genome sequencing and annotation.</title>
        <authorList>
            <consortium name="The Broad Institute Genomics Platform"/>
            <consortium name="The Broad Institute Genome Sequencing Center for Infectious Disease"/>
            <person name="Wu L."/>
            <person name="Ma J."/>
        </authorList>
    </citation>
    <scope>NUCLEOTIDE SEQUENCE [LARGE SCALE GENOMIC DNA]</scope>
    <source>
        <strain evidence="5">CGMCC 4.7139</strain>
    </source>
</reference>
<dbReference type="Pfam" id="PF14427">
    <property type="entry name" value="Pput2613-deam"/>
    <property type="match status" value="1"/>
</dbReference>
<dbReference type="InterPro" id="IPR013783">
    <property type="entry name" value="Ig-like_fold"/>
</dbReference>
<feature type="domain" description="Hint" evidence="3">
    <location>
        <begin position="2780"/>
        <end position="2886"/>
    </location>
</feature>
<dbReference type="Gene3D" id="2.170.16.10">
    <property type="entry name" value="Hedgehog/Intein (Hint) domain"/>
    <property type="match status" value="1"/>
</dbReference>
<evidence type="ECO:0000256" key="1">
    <source>
        <dbReference type="SAM" id="MobiDB-lite"/>
    </source>
</evidence>
<evidence type="ECO:0000313" key="5">
    <source>
        <dbReference type="Proteomes" id="UP001595993"/>
    </source>
</evidence>
<dbReference type="InterPro" id="IPR050708">
    <property type="entry name" value="T6SS_VgrG/RHS"/>
</dbReference>
<sequence length="3064" mass="329988">MRKGIEVKVPYGRYISCLVVSAVAGTLLPQVAYAAPPSVAKSDDDKGIVGTVKGWFSDDDDNRADKPPVGGKLEIASREKLPKGKKLPKAKRVKELTAQRTSQSRFWQMSDGRVEAELSAVPVSYRSGKTWKPIDTAVRATGDKGFDFANTANTGRSWFGSDARKLLRFEAEGGGAVTFGLSGAGALKPEAKGDRVVYKDAVAGADLSYRVGNGEVKEDIVLPERPAGPVSFTFTLDTEGGLTPTARKDGSIAFFGEAPGTPVMVIPAPYMTDAKKDPQSVTGGTYSTKVTQKLIRDADGKGWKLTVTPDAKWLAAKERQYPVVIDPTITVTPIASASQDTMVLSDQPTANFNNTWKLSVGKTNVGIARSLIKFPLNEVPAGVKVDAARLSMYYDQSHTTNGNVVAIEAHRATGPWSESGASPATWSNTSALVGELSGTTVQMDDGDAGTAAVGEWPRGTTTGGAATNDDYAYNKNALTGESYTWQPRVPETDTYRVDAHYPAAADAATAAPYTVTHSGGTKNYTVNQTGTGGVWKTLDADADAAELSFAKGNAGKIVLGDTGSATTRTLADSVRLVNPAAITKGSWVYNKWHDFPVADTVQKWVSGTAVNHGFVLKATDESGTAPQGGPLYEAADGNAYGGETSTYPRLTVTYGAVGTSLNSPTVVHSTGPELSWPAYANGSGDTGLDIVEYQLHRSTQQVFTPSAATLIAPITSTVTAYTDTTAVPTPDSSSSEIGKSYYYQLAVKTQNGQLLGSPTRIVGIPKAGRTMKIIQAGQTDTTLSSQQPTVNHDGLLSGKAQTWLSVGNNSGTYGKTRAVVKFPTTSIPTTATVLENKMYMWGAETTSTTNGAIYELHALTRDFTQTTATWNNANATTPWTTPGGDMSATVSDTVPQITDEVGRHWWDATGLMQSWVKTPTGNKGVAVKLKDETTTGPQERTLFLSAEASDPQLRPYMQVIYVDSTTEDTYYAPTTPARMTPNSQYTVEFTVTNTTATAWAAGERQLSYTWKLPDGTDVTTGGNQLSTAIPALLPGKSATIQAQVKTPINSDEGNKRLDYVLGWDVKKVADGTWLSAGTGAIPSLKQNVTVEDPTSNTLGLEKFYSYTGKNTGAGSTVMNNLASGNTVWSYNAINNPGRGVNTFARVAYNSLDTSDTVLGHGWSAQISGPTRLGAPLEFHPKPNPTEIRLPDGDGTTHVFRWDATNSVWKAPAGVHYKLTMKAGLDCKPTKDPVPDAWTLTRPDGTRFLFGCDGYMTSAVDNDGNTQTYTYEERKSNNKPTKFLKYITDPAGRQSLTIDYYGKGDATYNYINDSGAKVSGTNLTNSKIYDHVKSMSDISGRKISFYYTDKGLLGQIGDGETSSQPKVFKFTYDATQGNKNVKLVKATDPRGNNTQFAYYAPQTGDDPKYHWWTKTITDRLDFTTGFAYKANTANTNFTDTKVTDAESHATDHVTDDFFRPVQITDAKSQTTKMSWDANNNVTYMEAANGAKAASCYDSKTGYPLRQWDPETTKSWSSFNQTDYCDPAKYPANATKFDYQTRLDGYSADLWRKTSPMGNVWEFGYDSFGNQTSVTDPEGVASATAGDYQSTTTYDAYGQPLTDTDANGRTTTYADYGPHGYPATIKDALNNPTTFVYDDRGNAKEVVNAKGAKVTQNYDYFGRPLEQKQPKDQAAGVYITTPAPVYDANNNTLKAFGPNGAETSSVYDATDQVTDSLAPKDEATDPERRTTTTYDKVGNVKTVTEPKGNLTPTVGDYTTTYTLDEIYRPVSVVNARGDKVSSTYDSVGNLITVVDPKKNATPDTSDFTSKYDYDLNNRVVKTTDAAGKFTEVHYDLDSRTDKATDAEGNTSETSFDRRGLTKEVKVPYSKDGSGVITYRTTKFEYDEVGNKTKTISPRGVETTSDATDFTSETVYDELNRVKETLSPFKQGDANYGSPDRTSYSYDSVGQLAEVSAPPSQGQTVRNTTKYDYYDNGWTKSATDPFDITTAYDYNTLGQQTRNTLTSAGGSSQRTMAWDFYPSGNQKARSDDGVPVGKQVVVVDSTDVHNTATQGNWDASQALGQWGYDVRTNPKGTGTESFTWQLNIPQDGAYEVFVRHGDVTGAATDAPFKITHSTGEVTKPVNQSTGSGTWVSLGSYSFTESGSQKVTLTDAANGTVVADGIKLVRANTGETDNEKKDFTYKYDANGLLSEVKDLSPGAKADAYAMAYDELNQLSKVEEKLGSTVKNTTSLTYDVNGNPLETTHDVTWSKAEYDVRDMINKITNADTPTAGNQQITTLSYTDRGQPLKQTKPNGNTVDYGYWLNGAVKSQLEKKSGGTVVASHDLEYDPNGNRSKDTAKLMNADNAAAYLDTVSTFDYDPQDRISKVTKTGHGAGTEEYVYDGNSNIVEQKSGGVTSTSTYDRNRLLKTAAGGVASTYNYDPLGRLDTVSSNGSVQEKYSYDGFDRIAKHTAGTGASAKTTSYVYDAFDRTASETTSGTSGKTTLFTYLGMESKVLREEVAGKATKSYQYSPWGQKLTQIKHKDTGPHEYSQFLYHPKGDVEAITKEDGNTRATYGYTAYGSDDDAQFTGADKPDAANPDKEQYNDYRYNAHRYDDGSGTYDMGFRNYSPGLNRFLTRDMYGGALDDMSLATDPYTGNRYAFAGGNPISFVELDGHLFGIDISLSDVGHAALDVAGMVPVIGEAADVANGIWYAAEGNYADAAMSFAAAVPGVGNAVTAAKWAKKGAKAVDAVKSAAKAGSKKVASGAKKAAGKAKAGVKKAKDKVGKKKRGTCKKPAKKNSFVTGTKVAMADGSTKNIEDLKVGEYVLASDPETGELQARKVTDTITGDGLKHLVTLTVDPDGKSGKAKPSTITATNEHPFWLPDYGQWADAGELEPGMWLQTAAGTWAQVTAVDESHRTQRVHNLTVDGVHTYFVLAGGVPVLVHNVDLDKLNACPTSDTTHWANVSVHDADGTVLHNYRIRSGAQRPSEAAMGRGGETLSHTENRAARMAGGVPSYGTRIVNGDDFFLDAPVPVGGSVVIHGTRPPCTSCRGAMTRAADDTAATFVYLWEEAGRMNWWQTG</sequence>
<name>A0ABV9G1E0_9ACTN</name>
<comment type="caution">
    <text evidence="4">The sequence shown here is derived from an EMBL/GenBank/DDBJ whole genome shotgun (WGS) entry which is preliminary data.</text>
</comment>
<proteinExistence type="predicted"/>
<dbReference type="Pfam" id="PF07591">
    <property type="entry name" value="PT-HINT"/>
    <property type="match status" value="1"/>
</dbReference>
<dbReference type="PANTHER" id="PTHR32305">
    <property type="match status" value="1"/>
</dbReference>
<dbReference type="InterPro" id="IPR036844">
    <property type="entry name" value="Hint_dom_sf"/>
</dbReference>
<dbReference type="CDD" id="cd00081">
    <property type="entry name" value="Hint"/>
    <property type="match status" value="1"/>
</dbReference>
<dbReference type="Pfam" id="PF25275">
    <property type="entry name" value="Golvesin_C"/>
    <property type="match status" value="2"/>
</dbReference>
<dbReference type="InterPro" id="IPR033803">
    <property type="entry name" value="CBD-like_Golvesin-Xly"/>
</dbReference>
<dbReference type="SUPFAM" id="SSF51294">
    <property type="entry name" value="Hedgehog/intein (Hint) domain"/>
    <property type="match status" value="1"/>
</dbReference>
<dbReference type="NCBIfam" id="TIGR03696">
    <property type="entry name" value="Rhs_assc_core"/>
    <property type="match status" value="1"/>
</dbReference>
<dbReference type="SMART" id="SM00306">
    <property type="entry name" value="HintN"/>
    <property type="match status" value="1"/>
</dbReference>
<dbReference type="InterPro" id="IPR031325">
    <property type="entry name" value="RHS_repeat"/>
</dbReference>
<dbReference type="CDD" id="cd20745">
    <property type="entry name" value="FIX_RhsA_AHH_HNH-like"/>
    <property type="match status" value="1"/>
</dbReference>